<dbReference type="Proteomes" id="UP000184096">
    <property type="component" value="Chromosome I"/>
</dbReference>
<organism evidence="5 6">
    <name type="scientific">Bradyrhizobium erythrophlei</name>
    <dbReference type="NCBI Taxonomy" id="1437360"/>
    <lineage>
        <taxon>Bacteria</taxon>
        <taxon>Pseudomonadati</taxon>
        <taxon>Pseudomonadota</taxon>
        <taxon>Alphaproteobacteria</taxon>
        <taxon>Hyphomicrobiales</taxon>
        <taxon>Nitrobacteraceae</taxon>
        <taxon>Bradyrhizobium</taxon>
    </lineage>
</organism>
<proteinExistence type="predicted"/>
<evidence type="ECO:0000259" key="4">
    <source>
        <dbReference type="PROSITE" id="PS51387"/>
    </source>
</evidence>
<protein>
    <submittedName>
        <fullName evidence="5">Carbon-monoxide dehydrogenase medium subunit</fullName>
    </submittedName>
</protein>
<dbReference type="EMBL" id="LT670849">
    <property type="protein sequence ID" value="SHN81161.1"/>
    <property type="molecule type" value="Genomic_DNA"/>
</dbReference>
<dbReference type="Gene3D" id="3.30.43.10">
    <property type="entry name" value="Uridine Diphospho-n-acetylenolpyruvylglucosamine Reductase, domain 2"/>
    <property type="match status" value="1"/>
</dbReference>
<dbReference type="SMART" id="SM01092">
    <property type="entry name" value="CO_deh_flav_C"/>
    <property type="match status" value="1"/>
</dbReference>
<dbReference type="InterPro" id="IPR002346">
    <property type="entry name" value="Mopterin_DH_FAD-bd"/>
</dbReference>
<dbReference type="Gene3D" id="3.30.390.50">
    <property type="entry name" value="CO dehydrogenase flavoprotein, C-terminal domain"/>
    <property type="match status" value="1"/>
</dbReference>
<evidence type="ECO:0000313" key="5">
    <source>
        <dbReference type="EMBL" id="SHN81161.1"/>
    </source>
</evidence>
<keyword evidence="1" id="KW-0285">Flavoprotein</keyword>
<dbReference type="Gene3D" id="3.30.465.10">
    <property type="match status" value="1"/>
</dbReference>
<dbReference type="GO" id="GO:0071949">
    <property type="term" value="F:FAD binding"/>
    <property type="evidence" value="ECO:0007669"/>
    <property type="project" value="InterPro"/>
</dbReference>
<keyword evidence="6" id="KW-1185">Reference proteome</keyword>
<name>A0A1M7UDP9_9BRAD</name>
<dbReference type="Pfam" id="PF00941">
    <property type="entry name" value="FAD_binding_5"/>
    <property type="match status" value="1"/>
</dbReference>
<keyword evidence="3" id="KW-0560">Oxidoreductase</keyword>
<accession>A0A1M7UDP9</accession>
<dbReference type="InterPro" id="IPR036318">
    <property type="entry name" value="FAD-bd_PCMH-like_sf"/>
</dbReference>
<evidence type="ECO:0000256" key="2">
    <source>
        <dbReference type="ARBA" id="ARBA00022827"/>
    </source>
</evidence>
<evidence type="ECO:0000256" key="1">
    <source>
        <dbReference type="ARBA" id="ARBA00022630"/>
    </source>
</evidence>
<dbReference type="Pfam" id="PF03450">
    <property type="entry name" value="CO_deh_flav_C"/>
    <property type="match status" value="1"/>
</dbReference>
<dbReference type="InterPro" id="IPR036683">
    <property type="entry name" value="CO_DH_flav_C_dom_sf"/>
</dbReference>
<dbReference type="PROSITE" id="PS51387">
    <property type="entry name" value="FAD_PCMH"/>
    <property type="match status" value="1"/>
</dbReference>
<feature type="domain" description="FAD-binding PCMH-type" evidence="4">
    <location>
        <begin position="1"/>
        <end position="172"/>
    </location>
</feature>
<dbReference type="GO" id="GO:0016491">
    <property type="term" value="F:oxidoreductase activity"/>
    <property type="evidence" value="ECO:0007669"/>
    <property type="project" value="UniProtKB-KW"/>
</dbReference>
<sequence>MDLFLPQTIEEAVGLLVQHEGARCISGGATLVAMMNAGLVEPAALISLRQIPALSGIVREADGRVRIGAMTRHVDTATSACFKDGQRVVPSAAVRIANRVVRNMGTMGGSISFADPAADYLAALTAAEAIIDIASPEGSRSLPIADFVTDWYTTALAPDEIVTSINVPAAPLGSVGHYEKLARVSGDFAIVSIAIMAKFEGDICTFIRMAVGGCGPAPLRLREAEALLEGTSVSPSLISEAGRMLVAISDPVDDVRASAEYRRTVLPRLLVKAISQIQHAEKAEVA</sequence>
<dbReference type="AlphaFoldDB" id="A0A1M7UDP9"/>
<keyword evidence="2" id="KW-0274">FAD</keyword>
<dbReference type="InterPro" id="IPR005107">
    <property type="entry name" value="CO_DH_flav_C"/>
</dbReference>
<dbReference type="SUPFAM" id="SSF55447">
    <property type="entry name" value="CO dehydrogenase flavoprotein C-terminal domain-like"/>
    <property type="match status" value="1"/>
</dbReference>
<dbReference type="SUPFAM" id="SSF56176">
    <property type="entry name" value="FAD-binding/transporter-associated domain-like"/>
    <property type="match status" value="1"/>
</dbReference>
<evidence type="ECO:0000256" key="3">
    <source>
        <dbReference type="ARBA" id="ARBA00023002"/>
    </source>
</evidence>
<dbReference type="PANTHER" id="PTHR42659:SF2">
    <property type="entry name" value="XANTHINE DEHYDROGENASE SUBUNIT C-RELATED"/>
    <property type="match status" value="1"/>
</dbReference>
<gene>
    <name evidence="5" type="ORF">SAMN05444170_4636</name>
</gene>
<dbReference type="InterPro" id="IPR016167">
    <property type="entry name" value="FAD-bd_PCMH_sub1"/>
</dbReference>
<evidence type="ECO:0000313" key="6">
    <source>
        <dbReference type="Proteomes" id="UP000184096"/>
    </source>
</evidence>
<dbReference type="RefSeq" id="WP_072821330.1">
    <property type="nucleotide sequence ID" value="NZ_LT670849.1"/>
</dbReference>
<dbReference type="InterPro" id="IPR051312">
    <property type="entry name" value="Diverse_Substr_Oxidored"/>
</dbReference>
<dbReference type="OrthoDB" id="9814706at2"/>
<dbReference type="InterPro" id="IPR016166">
    <property type="entry name" value="FAD-bd_PCMH"/>
</dbReference>
<dbReference type="InterPro" id="IPR016169">
    <property type="entry name" value="FAD-bd_PCMH_sub2"/>
</dbReference>
<reference evidence="6" key="1">
    <citation type="submission" date="2016-11" db="EMBL/GenBank/DDBJ databases">
        <authorList>
            <person name="Varghese N."/>
            <person name="Submissions S."/>
        </authorList>
    </citation>
    <scope>NUCLEOTIDE SEQUENCE [LARGE SCALE GENOMIC DNA]</scope>
    <source>
        <strain evidence="6">GAS401</strain>
    </source>
</reference>
<dbReference type="PANTHER" id="PTHR42659">
    <property type="entry name" value="XANTHINE DEHYDROGENASE SUBUNIT C-RELATED"/>
    <property type="match status" value="1"/>
</dbReference>